<evidence type="ECO:0000313" key="1">
    <source>
        <dbReference type="EMBL" id="UXI69846.1"/>
    </source>
</evidence>
<dbReference type="EMBL" id="CP104694">
    <property type="protein sequence ID" value="UXI69846.1"/>
    <property type="molecule type" value="Genomic_DNA"/>
</dbReference>
<sequence length="68" mass="7580">MSTAIERSEATSSERIDLTAPWELSYWATRWRVSTEELLSAAAEVGTVKRVLKAYLSQGPVPLSTRPQ</sequence>
<name>A0ABY6BIK4_9GAMM</name>
<dbReference type="InterPro" id="IPR022037">
    <property type="entry name" value="DUF3606"/>
</dbReference>
<gene>
    <name evidence="1" type="ORF">N4264_09530</name>
</gene>
<accession>A0ABY6BIK4</accession>
<organism evidence="1 2">
    <name type="scientific">Tahibacter amnicola</name>
    <dbReference type="NCBI Taxonomy" id="2976241"/>
    <lineage>
        <taxon>Bacteria</taxon>
        <taxon>Pseudomonadati</taxon>
        <taxon>Pseudomonadota</taxon>
        <taxon>Gammaproteobacteria</taxon>
        <taxon>Lysobacterales</taxon>
        <taxon>Rhodanobacteraceae</taxon>
        <taxon>Tahibacter</taxon>
    </lineage>
</organism>
<keyword evidence="2" id="KW-1185">Reference proteome</keyword>
<reference evidence="1" key="1">
    <citation type="submission" date="2022-09" db="EMBL/GenBank/DDBJ databases">
        <title>Tahibacter sp. nov., isolated from a fresh water.</title>
        <authorList>
            <person name="Baek J.H."/>
            <person name="Lee J.K."/>
            <person name="Kim J.M."/>
            <person name="Jeon C.O."/>
        </authorList>
    </citation>
    <scope>NUCLEOTIDE SEQUENCE</scope>
    <source>
        <strain evidence="1">W38</strain>
    </source>
</reference>
<protein>
    <submittedName>
        <fullName evidence="1">DUF3606 domain-containing protein</fullName>
    </submittedName>
</protein>
<dbReference type="RefSeq" id="WP_261696798.1">
    <property type="nucleotide sequence ID" value="NZ_CP104694.1"/>
</dbReference>
<proteinExistence type="predicted"/>
<evidence type="ECO:0000313" key="2">
    <source>
        <dbReference type="Proteomes" id="UP001064632"/>
    </source>
</evidence>
<dbReference type="Proteomes" id="UP001064632">
    <property type="component" value="Chromosome"/>
</dbReference>
<dbReference type="Pfam" id="PF12244">
    <property type="entry name" value="DUF3606"/>
    <property type="match status" value="1"/>
</dbReference>